<comment type="caution">
    <text evidence="1">The sequence shown here is derived from an EMBL/GenBank/DDBJ whole genome shotgun (WGS) entry which is preliminary data.</text>
</comment>
<evidence type="ECO:0000313" key="1">
    <source>
        <dbReference type="EMBL" id="KAF5852913.1"/>
    </source>
</evidence>
<protein>
    <submittedName>
        <fullName evidence="1">Uncharacterized protein</fullName>
    </submittedName>
</protein>
<organism evidence="1 2">
    <name type="scientific">Cochliobolus sativus</name>
    <name type="common">Common root rot and spot blotch fungus</name>
    <name type="synonym">Bipolaris sorokiniana</name>
    <dbReference type="NCBI Taxonomy" id="45130"/>
    <lineage>
        <taxon>Eukaryota</taxon>
        <taxon>Fungi</taxon>
        <taxon>Dikarya</taxon>
        <taxon>Ascomycota</taxon>
        <taxon>Pezizomycotina</taxon>
        <taxon>Dothideomycetes</taxon>
        <taxon>Pleosporomycetidae</taxon>
        <taxon>Pleosporales</taxon>
        <taxon>Pleosporineae</taxon>
        <taxon>Pleosporaceae</taxon>
        <taxon>Bipolaris</taxon>
    </lineage>
</organism>
<dbReference type="EMBL" id="WNKQ01000003">
    <property type="protein sequence ID" value="KAF5852913.1"/>
    <property type="molecule type" value="Genomic_DNA"/>
</dbReference>
<gene>
    <name evidence="1" type="ORF">GGP41_008306</name>
</gene>
<dbReference type="AlphaFoldDB" id="A0A8H5ZS96"/>
<evidence type="ECO:0000313" key="2">
    <source>
        <dbReference type="Proteomes" id="UP000624244"/>
    </source>
</evidence>
<dbReference type="Proteomes" id="UP000624244">
    <property type="component" value="Unassembled WGS sequence"/>
</dbReference>
<reference evidence="1" key="1">
    <citation type="submission" date="2019-11" db="EMBL/GenBank/DDBJ databases">
        <title>Bipolaris sorokiniana Genome sequencing.</title>
        <authorList>
            <person name="Wang H."/>
        </authorList>
    </citation>
    <scope>NUCLEOTIDE SEQUENCE</scope>
</reference>
<proteinExistence type="predicted"/>
<name>A0A8H5ZS96_COCSA</name>
<sequence length="131" mass="14728">MLPANVTVRLGRARLRPWRRARAVWGTRVGMRSAFWAPVFRAAVDVSVSMLGLCFVSHCADKSMDTCSKYVYVCVWRRLGEGRAMAEAGACWFAGWAYSSYQAIYVQTITVGPRMRRKQKLWVDSGRGATG</sequence>
<accession>A0A8H5ZS96</accession>